<protein>
    <submittedName>
        <fullName evidence="3">Complex 1 LYR protein</fullName>
    </submittedName>
</protein>
<keyword evidence="4" id="KW-1185">Reference proteome</keyword>
<dbReference type="Proteomes" id="UP000192927">
    <property type="component" value="Unassembled WGS sequence"/>
</dbReference>
<feature type="compositionally biased region" description="Basic and acidic residues" evidence="1">
    <location>
        <begin position="264"/>
        <end position="285"/>
    </location>
</feature>
<reference evidence="4" key="1">
    <citation type="submission" date="2017-03" db="EMBL/GenBank/DDBJ databases">
        <authorList>
            <person name="Sharma R."/>
            <person name="Thines M."/>
        </authorList>
    </citation>
    <scope>NUCLEOTIDE SEQUENCE [LARGE SCALE GENOMIC DNA]</scope>
</reference>
<proteinExistence type="predicted"/>
<name>A0A1W5D546_9LECA</name>
<sequence length="293" mass="33297">MPRHLIPKRSGVHRVACFGVYRALLRQSSLLPLAEQQRSTLRHSIQKTFRKHVNLDSPKRTTVVLRAGYDALDLLEKATKGDARLVSRIKNLISALPIPPSPVSTLEASTLPKPPRGPRVWPFPGAAKVLSRPNPGPLSGRRHVPKLVYANAIPILRFKKPQSPFLSRIIRDKAKKYQKWVLEAQELGVRLKEMRQEDLWDSIVQEVCGRNASVGNENDEPSWAAEVMRAIEGANRRLGEEKERRAWMAERMYRILVEERRLAHEEKVQRGREKKQSRGLTKAEEAVETGSLG</sequence>
<accession>A0A1W5D546</accession>
<dbReference type="CDD" id="cd20273">
    <property type="entry name" value="Complex1_LYR_unchar"/>
    <property type="match status" value="1"/>
</dbReference>
<dbReference type="InterPro" id="IPR008011">
    <property type="entry name" value="Complex1_LYR_dom"/>
</dbReference>
<dbReference type="AlphaFoldDB" id="A0A1W5D546"/>
<evidence type="ECO:0000256" key="1">
    <source>
        <dbReference type="SAM" id="MobiDB-lite"/>
    </source>
</evidence>
<dbReference type="EMBL" id="FWEW01002291">
    <property type="protein sequence ID" value="SLM38185.1"/>
    <property type="molecule type" value="Genomic_DNA"/>
</dbReference>
<feature type="domain" description="Complex 1 LYR protein" evidence="2">
    <location>
        <begin position="18"/>
        <end position="73"/>
    </location>
</feature>
<evidence type="ECO:0000313" key="3">
    <source>
        <dbReference type="EMBL" id="SLM38185.1"/>
    </source>
</evidence>
<feature type="region of interest" description="Disordered" evidence="1">
    <location>
        <begin position="264"/>
        <end position="293"/>
    </location>
</feature>
<organism evidence="3 4">
    <name type="scientific">Lasallia pustulata</name>
    <dbReference type="NCBI Taxonomy" id="136370"/>
    <lineage>
        <taxon>Eukaryota</taxon>
        <taxon>Fungi</taxon>
        <taxon>Dikarya</taxon>
        <taxon>Ascomycota</taxon>
        <taxon>Pezizomycotina</taxon>
        <taxon>Lecanoromycetes</taxon>
        <taxon>OSLEUM clade</taxon>
        <taxon>Umbilicariomycetidae</taxon>
        <taxon>Umbilicariales</taxon>
        <taxon>Umbilicariaceae</taxon>
        <taxon>Lasallia</taxon>
    </lineage>
</organism>
<evidence type="ECO:0000313" key="4">
    <source>
        <dbReference type="Proteomes" id="UP000192927"/>
    </source>
</evidence>
<dbReference type="InterPro" id="IPR046896">
    <property type="entry name" value="Cup1-like_N"/>
</dbReference>
<evidence type="ECO:0000259" key="2">
    <source>
        <dbReference type="Pfam" id="PF05347"/>
    </source>
</evidence>
<dbReference type="Pfam" id="PF05347">
    <property type="entry name" value="Complex1_LYR"/>
    <property type="match status" value="1"/>
</dbReference>